<feature type="domain" description="DNA/RNA-binding" evidence="2">
    <location>
        <begin position="32"/>
        <end position="119"/>
    </location>
</feature>
<feature type="compositionally biased region" description="Basic and acidic residues" evidence="1">
    <location>
        <begin position="1"/>
        <end position="12"/>
    </location>
</feature>
<dbReference type="SUPFAM" id="SSF48452">
    <property type="entry name" value="TPR-like"/>
    <property type="match status" value="1"/>
</dbReference>
<comment type="caution">
    <text evidence="3">The sequence shown here is derived from an EMBL/GenBank/DDBJ whole genome shotgun (WGS) entry which is preliminary data.</text>
</comment>
<accession>A0AAN9LQM4</accession>
<protein>
    <recommendedName>
        <fullName evidence="2">DNA/RNA-binding domain-containing protein</fullName>
    </recommendedName>
</protein>
<feature type="region of interest" description="Disordered" evidence="1">
    <location>
        <begin position="1"/>
        <end position="26"/>
    </location>
</feature>
<dbReference type="GO" id="GO:0000184">
    <property type="term" value="P:nuclear-transcribed mRNA catabolic process, nonsense-mediated decay"/>
    <property type="evidence" value="ECO:0007669"/>
    <property type="project" value="TreeGrafter"/>
</dbReference>
<evidence type="ECO:0000259" key="2">
    <source>
        <dbReference type="Pfam" id="PF10373"/>
    </source>
</evidence>
<dbReference type="Proteomes" id="UP001367508">
    <property type="component" value="Unassembled WGS sequence"/>
</dbReference>
<dbReference type="PANTHER" id="PTHR15696">
    <property type="entry name" value="SMG-7 SUPPRESSOR WITH MORPHOLOGICAL EFFECT ON GENITALIA PROTEIN 7"/>
    <property type="match status" value="1"/>
</dbReference>
<gene>
    <name evidence="3" type="ORF">VNO77_19256</name>
</gene>
<dbReference type="PANTHER" id="PTHR15696:SF33">
    <property type="entry name" value="TELOMERASE ACTIVATING PROTEIN EST1"/>
    <property type="match status" value="1"/>
</dbReference>
<dbReference type="EMBL" id="JAYMYQ010000004">
    <property type="protein sequence ID" value="KAK7338634.1"/>
    <property type="molecule type" value="Genomic_DNA"/>
</dbReference>
<dbReference type="GO" id="GO:0070034">
    <property type="term" value="F:telomerase RNA binding"/>
    <property type="evidence" value="ECO:0007669"/>
    <property type="project" value="TreeGrafter"/>
</dbReference>
<evidence type="ECO:0000313" key="3">
    <source>
        <dbReference type="EMBL" id="KAK7338634.1"/>
    </source>
</evidence>
<dbReference type="GO" id="GO:0042162">
    <property type="term" value="F:telomeric DNA binding"/>
    <property type="evidence" value="ECO:0007669"/>
    <property type="project" value="TreeGrafter"/>
</dbReference>
<evidence type="ECO:0000313" key="4">
    <source>
        <dbReference type="Proteomes" id="UP001367508"/>
    </source>
</evidence>
<dbReference type="GO" id="GO:0005697">
    <property type="term" value="C:telomerase holoenzyme complex"/>
    <property type="evidence" value="ECO:0007669"/>
    <property type="project" value="TreeGrafter"/>
</dbReference>
<dbReference type="Pfam" id="PF10373">
    <property type="entry name" value="EST1_DNA_bind"/>
    <property type="match status" value="1"/>
</dbReference>
<dbReference type="InterPro" id="IPR011990">
    <property type="entry name" value="TPR-like_helical_dom_sf"/>
</dbReference>
<organism evidence="3 4">
    <name type="scientific">Canavalia gladiata</name>
    <name type="common">Sword bean</name>
    <name type="synonym">Dolichos gladiatus</name>
    <dbReference type="NCBI Taxonomy" id="3824"/>
    <lineage>
        <taxon>Eukaryota</taxon>
        <taxon>Viridiplantae</taxon>
        <taxon>Streptophyta</taxon>
        <taxon>Embryophyta</taxon>
        <taxon>Tracheophyta</taxon>
        <taxon>Spermatophyta</taxon>
        <taxon>Magnoliopsida</taxon>
        <taxon>eudicotyledons</taxon>
        <taxon>Gunneridae</taxon>
        <taxon>Pentapetalae</taxon>
        <taxon>rosids</taxon>
        <taxon>fabids</taxon>
        <taxon>Fabales</taxon>
        <taxon>Fabaceae</taxon>
        <taxon>Papilionoideae</taxon>
        <taxon>50 kb inversion clade</taxon>
        <taxon>NPAAA clade</taxon>
        <taxon>indigoferoid/millettioid clade</taxon>
        <taxon>Phaseoleae</taxon>
        <taxon>Canavalia</taxon>
    </lineage>
</organism>
<sequence length="120" mass="13590">MESRKSYGEKTGSKPFKGSPVSRETVSPSLVTTRSVCILVFTVYKVNREFKGQTYVEIVQRAVLLQNAFIAAFELMDHILERWAQLPDPSTSYLLPSILVFIEWLACYPDLVVGNDVDEN</sequence>
<keyword evidence="4" id="KW-1185">Reference proteome</keyword>
<dbReference type="InterPro" id="IPR045153">
    <property type="entry name" value="Est1/Ebs1-like"/>
</dbReference>
<evidence type="ECO:0000256" key="1">
    <source>
        <dbReference type="SAM" id="MobiDB-lite"/>
    </source>
</evidence>
<dbReference type="InterPro" id="IPR018834">
    <property type="entry name" value="DNA/RNA-bd_Est1-type"/>
</dbReference>
<name>A0AAN9LQM4_CANGL</name>
<dbReference type="AlphaFoldDB" id="A0AAN9LQM4"/>
<proteinExistence type="predicted"/>
<reference evidence="3 4" key="1">
    <citation type="submission" date="2024-01" db="EMBL/GenBank/DDBJ databases">
        <title>The genomes of 5 underutilized Papilionoideae crops provide insights into root nodulation and disease resistanc.</title>
        <authorList>
            <person name="Jiang F."/>
        </authorList>
    </citation>
    <scope>NUCLEOTIDE SEQUENCE [LARGE SCALE GENOMIC DNA]</scope>
    <source>
        <strain evidence="3">LVBAO_FW01</strain>
        <tissue evidence="3">Leaves</tissue>
    </source>
</reference>